<proteinExistence type="predicted"/>
<dbReference type="OrthoDB" id="9790035at2"/>
<dbReference type="GO" id="GO:0004497">
    <property type="term" value="F:monooxygenase activity"/>
    <property type="evidence" value="ECO:0007669"/>
    <property type="project" value="UniProtKB-KW"/>
</dbReference>
<keyword evidence="2" id="KW-1185">Reference proteome</keyword>
<dbReference type="PANTHER" id="PTHR43422">
    <property type="entry name" value="THIAMINE THIAZOLE SYNTHASE"/>
    <property type="match status" value="1"/>
</dbReference>
<keyword evidence="1" id="KW-0560">Oxidoreductase</keyword>
<dbReference type="RefSeq" id="WP_137975798.1">
    <property type="nucleotide sequence ID" value="NZ_BAAASO010000032.1"/>
</dbReference>
<dbReference type="EMBL" id="BJHW01000001">
    <property type="protein sequence ID" value="GDY49666.1"/>
    <property type="molecule type" value="Genomic_DNA"/>
</dbReference>
<organism evidence="1 2">
    <name type="scientific">Streptomyces violaceusniger</name>
    <dbReference type="NCBI Taxonomy" id="68280"/>
    <lineage>
        <taxon>Bacteria</taxon>
        <taxon>Bacillati</taxon>
        <taxon>Actinomycetota</taxon>
        <taxon>Actinomycetes</taxon>
        <taxon>Kitasatosporales</taxon>
        <taxon>Streptomycetaceae</taxon>
        <taxon>Streptomyces</taxon>
        <taxon>Streptomyces violaceusniger group</taxon>
    </lineage>
</organism>
<dbReference type="Gene3D" id="3.50.50.60">
    <property type="entry name" value="FAD/NAD(P)-binding domain"/>
    <property type="match status" value="1"/>
</dbReference>
<dbReference type="SUPFAM" id="SSF51905">
    <property type="entry name" value="FAD/NAD(P)-binding domain"/>
    <property type="match status" value="1"/>
</dbReference>
<evidence type="ECO:0000313" key="1">
    <source>
        <dbReference type="EMBL" id="GDY49666.1"/>
    </source>
</evidence>
<dbReference type="PANTHER" id="PTHR43422:SF3">
    <property type="entry name" value="THIAMINE THIAZOLE SYNTHASE"/>
    <property type="match status" value="1"/>
</dbReference>
<keyword evidence="1" id="KW-0503">Monooxygenase</keyword>
<sequence>MGPVGRHAVVIGGSMGGLVAARALADRFERVTVLDRDTLPDEPRTRRAVPHGGHAHALLIRGLRALEQLFPGLGDELVGAGAVRFDPGQDLLFYQMGGLRARFNSGKLGISLSRALLEYSVRRRVVELANVTVRDRTNVVGLTGRAGRIRGVVVEGGEVLDTDLVVNATGRGGGGPDGWLEGLGCAAPEVDTVKIDVGYTTRIFHRRPGDLHEGGLLYLMSAIPPHDKRAAAVFAIEDNHWMVTLGGWHKAHAPVDPAGFEKFAADLRAPHVAELLRRAEPVDDRDARRFTFPAARRRYFERLRELPSGFVALGDAICSFNPLYGQGMTVAALEALQLGRCLDQAGSPSAEMARRYYRLAGKVIDTPWQMATGGDFIYPETQGPKPPGINLINWYVKQAMRASQTSIEVHRVMLNMQHLLAPPSAIMRPANVFRTLRAARRVRHDG</sequence>
<dbReference type="AlphaFoldDB" id="A0A4D4KS00"/>
<comment type="caution">
    <text evidence="1">The sequence shown here is derived from an EMBL/GenBank/DDBJ whole genome shotgun (WGS) entry which is preliminary data.</text>
</comment>
<protein>
    <submittedName>
        <fullName evidence="1">FAD-binding monooxygenase</fullName>
    </submittedName>
</protein>
<dbReference type="Proteomes" id="UP000301309">
    <property type="component" value="Unassembled WGS sequence"/>
</dbReference>
<accession>A0A4D4KS00</accession>
<gene>
    <name evidence="1" type="ORF">SVIO_002890</name>
</gene>
<reference evidence="1 2" key="1">
    <citation type="journal article" date="2020" name="Int. J. Syst. Evol. Microbiol.">
        <title>Reclassification of Streptomyces castelarensis and Streptomyces sporoclivatus as later heterotypic synonyms of Streptomyces antimycoticus.</title>
        <authorList>
            <person name="Komaki H."/>
            <person name="Tamura T."/>
        </authorList>
    </citation>
    <scope>NUCLEOTIDE SEQUENCE [LARGE SCALE GENOMIC DNA]</scope>
    <source>
        <strain evidence="1 2">NBRC 13459</strain>
    </source>
</reference>
<dbReference type="InterPro" id="IPR036188">
    <property type="entry name" value="FAD/NAD-bd_sf"/>
</dbReference>
<name>A0A4D4KS00_STRVO</name>
<evidence type="ECO:0000313" key="2">
    <source>
        <dbReference type="Proteomes" id="UP000301309"/>
    </source>
</evidence>